<feature type="chain" id="PRO_5034690028" evidence="5">
    <location>
        <begin position="19"/>
        <end position="273"/>
    </location>
</feature>
<dbReference type="InterPro" id="IPR007074">
    <property type="entry name" value="LicD/FKTN/FKRP_NTP_transf"/>
</dbReference>
<keyword evidence="3" id="KW-1133">Transmembrane helix</keyword>
<organism evidence="7 8">
    <name type="scientific">Ophiocordyceps camponoti-floridani</name>
    <dbReference type="NCBI Taxonomy" id="2030778"/>
    <lineage>
        <taxon>Eukaryota</taxon>
        <taxon>Fungi</taxon>
        <taxon>Dikarya</taxon>
        <taxon>Ascomycota</taxon>
        <taxon>Pezizomycotina</taxon>
        <taxon>Sordariomycetes</taxon>
        <taxon>Hypocreomycetidae</taxon>
        <taxon>Hypocreales</taxon>
        <taxon>Ophiocordycipitaceae</taxon>
        <taxon>Ophiocordyceps</taxon>
    </lineage>
</organism>
<dbReference type="GO" id="GO:0016020">
    <property type="term" value="C:membrane"/>
    <property type="evidence" value="ECO:0007669"/>
    <property type="project" value="UniProtKB-SubCell"/>
</dbReference>
<evidence type="ECO:0000259" key="6">
    <source>
        <dbReference type="Pfam" id="PF04991"/>
    </source>
</evidence>
<evidence type="ECO:0000313" key="7">
    <source>
        <dbReference type="EMBL" id="KAF4592292.1"/>
    </source>
</evidence>
<reference evidence="7 8" key="1">
    <citation type="journal article" date="2020" name="G3 (Bethesda)">
        <title>Genetic Underpinnings of Host Manipulation by Ophiocordyceps as Revealed by Comparative Transcriptomics.</title>
        <authorList>
            <person name="Will I."/>
            <person name="Das B."/>
            <person name="Trinh T."/>
            <person name="Brachmann A."/>
            <person name="Ohm R.A."/>
            <person name="de Bekker C."/>
        </authorList>
    </citation>
    <scope>NUCLEOTIDE SEQUENCE [LARGE SCALE GENOMIC DNA]</scope>
    <source>
        <strain evidence="7 8">EC05</strain>
    </source>
</reference>
<dbReference type="Pfam" id="PF04991">
    <property type="entry name" value="LicD"/>
    <property type="match status" value="2"/>
</dbReference>
<evidence type="ECO:0000256" key="1">
    <source>
        <dbReference type="ARBA" id="ARBA00004167"/>
    </source>
</evidence>
<name>A0A8H4QAQ7_9HYPO</name>
<keyword evidence="8" id="KW-1185">Reference proteome</keyword>
<comment type="caution">
    <text evidence="7">The sequence shown here is derived from an EMBL/GenBank/DDBJ whole genome shotgun (WGS) entry which is preliminary data.</text>
</comment>
<dbReference type="GO" id="GO:0009100">
    <property type="term" value="P:glycoprotein metabolic process"/>
    <property type="evidence" value="ECO:0007669"/>
    <property type="project" value="UniProtKB-ARBA"/>
</dbReference>
<feature type="signal peptide" evidence="5">
    <location>
        <begin position="1"/>
        <end position="18"/>
    </location>
</feature>
<keyword evidence="5" id="KW-0732">Signal</keyword>
<evidence type="ECO:0000313" key="8">
    <source>
        <dbReference type="Proteomes" id="UP000562929"/>
    </source>
</evidence>
<dbReference type="OrthoDB" id="444255at2759"/>
<gene>
    <name evidence="7" type="ORF">GQ602_002591</name>
</gene>
<sequence length="273" mass="32029">MVMKGLCFFALLLAAAAASLSKRDAVPLDENLYPEPKYFKEAFGYAHYDARFMTQALDEEPHRDVLRILIQTYLATCRALKVKTWLMHGTLLGWWWGKKIMPWDKDADVQVTEVDLYHLAAHYNKTVYYYKYGDMEQGRYFLLDVNPHFDHRETDDALNLIDARWIDMATGLFIDITAARYHLEHPAGEGILYDKNEHEFRDTYVYPLRNTTFEGVQAMIPYRYKEMLESEYGKEALTETAFNGYVFDIENQQWVRKGDDDGDRVDLRRGEKA</sequence>
<comment type="subcellular location">
    <subcellularLocation>
        <location evidence="1">Membrane</location>
        <topology evidence="1">Single-pass membrane protein</topology>
    </subcellularLocation>
</comment>
<dbReference type="PANTHER" id="PTHR15407">
    <property type="entry name" value="FUKUTIN-RELATED"/>
    <property type="match status" value="1"/>
</dbReference>
<evidence type="ECO:0000256" key="5">
    <source>
        <dbReference type="SAM" id="SignalP"/>
    </source>
</evidence>
<dbReference type="Proteomes" id="UP000562929">
    <property type="component" value="Unassembled WGS sequence"/>
</dbReference>
<keyword evidence="2" id="KW-0812">Transmembrane</keyword>
<evidence type="ECO:0000256" key="4">
    <source>
        <dbReference type="ARBA" id="ARBA00023136"/>
    </source>
</evidence>
<dbReference type="AlphaFoldDB" id="A0A8H4QAQ7"/>
<proteinExistence type="predicted"/>
<dbReference type="EMBL" id="JAACLJ010000002">
    <property type="protein sequence ID" value="KAF4592292.1"/>
    <property type="molecule type" value="Genomic_DNA"/>
</dbReference>
<evidence type="ECO:0000256" key="2">
    <source>
        <dbReference type="ARBA" id="ARBA00022692"/>
    </source>
</evidence>
<feature type="domain" description="LicD/FKTN/FKRP nucleotidyltransferase" evidence="6">
    <location>
        <begin position="77"/>
        <end position="180"/>
    </location>
</feature>
<feature type="domain" description="LicD/FKTN/FKRP nucleotidyltransferase" evidence="6">
    <location>
        <begin position="192"/>
        <end position="233"/>
    </location>
</feature>
<evidence type="ECO:0000256" key="3">
    <source>
        <dbReference type="ARBA" id="ARBA00022989"/>
    </source>
</evidence>
<keyword evidence="4" id="KW-0472">Membrane</keyword>
<accession>A0A8H4QAQ7</accession>
<protein>
    <submittedName>
        <fullName evidence="7">Mannosylphosphorylation protein</fullName>
    </submittedName>
</protein>
<dbReference type="PANTHER" id="PTHR15407:SF32">
    <property type="entry name" value="PROTEIN (MNN4), PUTATIVE (AFU_ORTHOLOGUE AFUA_1G03790)-RELATED"/>
    <property type="match status" value="1"/>
</dbReference>
<dbReference type="InterPro" id="IPR009644">
    <property type="entry name" value="FKTN/MNN4/W02B3.4-1"/>
</dbReference>